<keyword evidence="7 9" id="KW-0503">Monooxygenase</keyword>
<reference evidence="11 12" key="1">
    <citation type="journal article" date="2011" name="J. Gen. Appl. Microbiol.">
        <title>Draft genome sequencing of the enigmatic basidiomycete Mixia osmundae.</title>
        <authorList>
            <person name="Nishida H."/>
            <person name="Nagatsuka Y."/>
            <person name="Sugiyama J."/>
        </authorList>
    </citation>
    <scope>NUCLEOTIDE SEQUENCE [LARGE SCALE GENOMIC DNA]</scope>
    <source>
        <strain evidence="12">CBS 9802 / IAM 14324 / JCM 22182 / KY 12970</strain>
    </source>
</reference>
<dbReference type="InterPro" id="IPR002401">
    <property type="entry name" value="Cyt_P450_E_grp-I"/>
</dbReference>
<evidence type="ECO:0000313" key="11">
    <source>
        <dbReference type="EMBL" id="GAA99618.1"/>
    </source>
</evidence>
<dbReference type="PANTHER" id="PTHR24287">
    <property type="entry name" value="P450, PUTATIVE (EUROFUNG)-RELATED"/>
    <property type="match status" value="1"/>
</dbReference>
<dbReference type="OrthoDB" id="1470350at2759"/>
<evidence type="ECO:0000256" key="4">
    <source>
        <dbReference type="ARBA" id="ARBA00022723"/>
    </source>
</evidence>
<dbReference type="InterPro" id="IPR047146">
    <property type="entry name" value="Cyt_P450_E_CYP52_fungi"/>
</dbReference>
<dbReference type="Proteomes" id="UP000009131">
    <property type="component" value="Unassembled WGS sequence"/>
</dbReference>
<dbReference type="InterPro" id="IPR001128">
    <property type="entry name" value="Cyt_P450"/>
</dbReference>
<dbReference type="InParanoid" id="G7E900"/>
<evidence type="ECO:0000256" key="8">
    <source>
        <dbReference type="PIRSR" id="PIRSR602401-1"/>
    </source>
</evidence>
<comment type="cofactor">
    <cofactor evidence="1 8">
        <name>heme</name>
        <dbReference type="ChEBI" id="CHEBI:30413"/>
    </cofactor>
</comment>
<proteinExistence type="inferred from homology"/>
<dbReference type="SUPFAM" id="SSF48264">
    <property type="entry name" value="Cytochrome P450"/>
    <property type="match status" value="1"/>
</dbReference>
<comment type="similarity">
    <text evidence="2 9">Belongs to the cytochrome P450 family.</text>
</comment>
<dbReference type="EMBL" id="BABT02000220">
    <property type="protein sequence ID" value="GAA99618.1"/>
    <property type="molecule type" value="Genomic_DNA"/>
</dbReference>
<sequence>MLPLTLWIMLAKLFGPMILAVYAFERTGIRASKLEITLVALATSYVAGSIFMLVDDITEYFLARKMNATPVKRYYTWWPGSIDFVYACTTKLRGTPAAPLDHALVTTLGKTNGIIRFRAMGRDVYYTDNTTAIGAILAKSFDHYTKGEDFKRAFGDFLGNGIFSSDQSDNWWAWHRKSTKPFFAKSRLSDFTTFESHTKHLLSAIDHAPSDEIDIQDLFGRFTLDAGVEFLFGYNLDSMGEAYTPTSHAQSSSFLRAFNEAQEASSTRVLQGDTFLLTEAFHNPMKAPMAVIRPLLDRVVDAALARRKSADLSAEEAKIATEHATLLDYLLDITEDKTLIRSELLNILLAARDTTASLLTSVCYELANHPEALKRLREEIAELPAAGVELSYEQITPLRYLRAVLNETLRLYPSVPLNVRFARHDNVIEHEGQRLFIRGGTRFNYSTWRMQRCPELWGDDAEEWKPERWLDERIKVISKFPHAFVPFSAGPRLCIGQNYAYQESSYCLIRLLQKYQGISLTRQQRFMSCITLQWRAPNDADMITGNFPAVDDRHLYVRLTKAKSAQQ</sequence>
<protein>
    <recommendedName>
        <fullName evidence="13">Cytochrome P450</fullName>
    </recommendedName>
</protein>
<organism evidence="11 12">
    <name type="scientific">Mixia osmundae (strain CBS 9802 / IAM 14324 / JCM 22182 / KY 12970)</name>
    <dbReference type="NCBI Taxonomy" id="764103"/>
    <lineage>
        <taxon>Eukaryota</taxon>
        <taxon>Fungi</taxon>
        <taxon>Dikarya</taxon>
        <taxon>Basidiomycota</taxon>
        <taxon>Pucciniomycotina</taxon>
        <taxon>Mixiomycetes</taxon>
        <taxon>Mixiales</taxon>
        <taxon>Mixiaceae</taxon>
        <taxon>Mixia</taxon>
    </lineage>
</organism>
<dbReference type="PRINTS" id="PR00463">
    <property type="entry name" value="EP450I"/>
</dbReference>
<gene>
    <name evidence="11" type="primary">Mo06319</name>
    <name evidence="11" type="ORF">E5Q_06319</name>
</gene>
<dbReference type="OMA" id="WIKEITN"/>
<dbReference type="GO" id="GO:0020037">
    <property type="term" value="F:heme binding"/>
    <property type="evidence" value="ECO:0007669"/>
    <property type="project" value="InterPro"/>
</dbReference>
<dbReference type="GO" id="GO:0005506">
    <property type="term" value="F:iron ion binding"/>
    <property type="evidence" value="ECO:0007669"/>
    <property type="project" value="InterPro"/>
</dbReference>
<dbReference type="STRING" id="764103.G7E900"/>
<evidence type="ECO:0000256" key="10">
    <source>
        <dbReference type="SAM" id="Phobius"/>
    </source>
</evidence>
<evidence type="ECO:0000256" key="3">
    <source>
        <dbReference type="ARBA" id="ARBA00022617"/>
    </source>
</evidence>
<dbReference type="InterPro" id="IPR036396">
    <property type="entry name" value="Cyt_P450_sf"/>
</dbReference>
<evidence type="ECO:0000256" key="6">
    <source>
        <dbReference type="ARBA" id="ARBA00023004"/>
    </source>
</evidence>
<keyword evidence="10" id="KW-0812">Transmembrane</keyword>
<feature type="binding site" description="axial binding residue" evidence="8">
    <location>
        <position position="494"/>
    </location>
    <ligand>
        <name>heme</name>
        <dbReference type="ChEBI" id="CHEBI:30413"/>
    </ligand>
    <ligandPart>
        <name>Fe</name>
        <dbReference type="ChEBI" id="CHEBI:18248"/>
    </ligandPart>
</feature>
<evidence type="ECO:0000256" key="9">
    <source>
        <dbReference type="RuleBase" id="RU000461"/>
    </source>
</evidence>
<dbReference type="HOGENOM" id="CLU_001570_27_0_1"/>
<reference evidence="11 12" key="2">
    <citation type="journal article" date="2012" name="Open Biol.">
        <title>Characteristics of nucleosomes and linker DNA regions on the genome of the basidiomycete Mixia osmundae revealed by mono- and dinucleosome mapping.</title>
        <authorList>
            <person name="Nishida H."/>
            <person name="Kondo S."/>
            <person name="Matsumoto T."/>
            <person name="Suzuki Y."/>
            <person name="Yoshikawa H."/>
            <person name="Taylor T.D."/>
            <person name="Sugiyama J."/>
        </authorList>
    </citation>
    <scope>NUCLEOTIDE SEQUENCE [LARGE SCALE GENOMIC DNA]</scope>
    <source>
        <strain evidence="12">CBS 9802 / IAM 14324 / JCM 22182 / KY 12970</strain>
    </source>
</reference>
<comment type="caution">
    <text evidence="11">The sequence shown here is derived from an EMBL/GenBank/DDBJ whole genome shotgun (WGS) entry which is preliminary data.</text>
</comment>
<evidence type="ECO:0008006" key="13">
    <source>
        <dbReference type="Google" id="ProtNLM"/>
    </source>
</evidence>
<dbReference type="PRINTS" id="PR00385">
    <property type="entry name" value="P450"/>
</dbReference>
<keyword evidence="5 9" id="KW-0560">Oxidoreductase</keyword>
<evidence type="ECO:0000256" key="1">
    <source>
        <dbReference type="ARBA" id="ARBA00001971"/>
    </source>
</evidence>
<evidence type="ECO:0000256" key="2">
    <source>
        <dbReference type="ARBA" id="ARBA00010617"/>
    </source>
</evidence>
<accession>G7E900</accession>
<keyword evidence="12" id="KW-1185">Reference proteome</keyword>
<dbReference type="InterPro" id="IPR017972">
    <property type="entry name" value="Cyt_P450_CS"/>
</dbReference>
<feature type="transmembrane region" description="Helical" evidence="10">
    <location>
        <begin position="6"/>
        <end position="24"/>
    </location>
</feature>
<keyword evidence="10" id="KW-0472">Membrane</keyword>
<dbReference type="RefSeq" id="XP_014568834.1">
    <property type="nucleotide sequence ID" value="XM_014713348.1"/>
</dbReference>
<keyword evidence="6 8" id="KW-0408">Iron</keyword>
<dbReference type="PANTHER" id="PTHR24287:SF1">
    <property type="entry name" value="P450, PUTATIVE (EUROFUNG)-RELATED"/>
    <property type="match status" value="1"/>
</dbReference>
<dbReference type="eggNOG" id="KOG0157">
    <property type="taxonomic scope" value="Eukaryota"/>
</dbReference>
<feature type="transmembrane region" description="Helical" evidence="10">
    <location>
        <begin position="36"/>
        <end position="54"/>
    </location>
</feature>
<keyword evidence="10" id="KW-1133">Transmembrane helix</keyword>
<evidence type="ECO:0000256" key="7">
    <source>
        <dbReference type="ARBA" id="ARBA00023033"/>
    </source>
</evidence>
<evidence type="ECO:0000313" key="12">
    <source>
        <dbReference type="Proteomes" id="UP000009131"/>
    </source>
</evidence>
<dbReference type="PROSITE" id="PS00086">
    <property type="entry name" value="CYTOCHROME_P450"/>
    <property type="match status" value="1"/>
</dbReference>
<dbReference type="Pfam" id="PF00067">
    <property type="entry name" value="p450"/>
    <property type="match status" value="1"/>
</dbReference>
<dbReference type="GO" id="GO:0016705">
    <property type="term" value="F:oxidoreductase activity, acting on paired donors, with incorporation or reduction of molecular oxygen"/>
    <property type="evidence" value="ECO:0007669"/>
    <property type="project" value="InterPro"/>
</dbReference>
<evidence type="ECO:0000256" key="5">
    <source>
        <dbReference type="ARBA" id="ARBA00023002"/>
    </source>
</evidence>
<keyword evidence="3 8" id="KW-0349">Heme</keyword>
<dbReference type="AlphaFoldDB" id="G7E900"/>
<keyword evidence="4 8" id="KW-0479">Metal-binding</keyword>
<dbReference type="GO" id="GO:0004497">
    <property type="term" value="F:monooxygenase activity"/>
    <property type="evidence" value="ECO:0007669"/>
    <property type="project" value="UniProtKB-KW"/>
</dbReference>
<dbReference type="Gene3D" id="1.10.630.10">
    <property type="entry name" value="Cytochrome P450"/>
    <property type="match status" value="1"/>
</dbReference>
<name>G7E900_MIXOS</name>